<dbReference type="AlphaFoldDB" id="D3PVQ5"/>
<gene>
    <name evidence="2" type="ordered locus">Snas_3506</name>
</gene>
<protein>
    <submittedName>
        <fullName evidence="2">Condensation domain protein</fullName>
    </submittedName>
</protein>
<dbReference type="InterPro" id="IPR001242">
    <property type="entry name" value="Condensation_dom"/>
</dbReference>
<organism evidence="2 3">
    <name type="scientific">Stackebrandtia nassauensis (strain DSM 44728 / CIP 108903 / NRRL B-16338 / NBRC 102104 / LLR-40K-21)</name>
    <dbReference type="NCBI Taxonomy" id="446470"/>
    <lineage>
        <taxon>Bacteria</taxon>
        <taxon>Bacillati</taxon>
        <taxon>Actinomycetota</taxon>
        <taxon>Actinomycetes</taxon>
        <taxon>Glycomycetales</taxon>
        <taxon>Glycomycetaceae</taxon>
        <taxon>Stackebrandtia</taxon>
    </lineage>
</organism>
<accession>D3PVQ5</accession>
<reference evidence="2 3" key="1">
    <citation type="journal article" date="2009" name="Stand. Genomic Sci.">
        <title>Complete genome sequence of Stackebrandtia nassauensis type strain (LLR-40K-21).</title>
        <authorList>
            <person name="Munk C."/>
            <person name="Lapidus A."/>
            <person name="Copeland A."/>
            <person name="Jando M."/>
            <person name="Mayilraj S."/>
            <person name="Glavina Del Rio T."/>
            <person name="Nolan M."/>
            <person name="Chen F."/>
            <person name="Lucas S."/>
            <person name="Tice H."/>
            <person name="Cheng J.F."/>
            <person name="Han C."/>
            <person name="Detter J.C."/>
            <person name="Bruce D."/>
            <person name="Goodwin L."/>
            <person name="Chain P."/>
            <person name="Pitluck S."/>
            <person name="Goker M."/>
            <person name="Ovchinikova G."/>
            <person name="Pati A."/>
            <person name="Ivanova N."/>
            <person name="Mavromatis K."/>
            <person name="Chen A."/>
            <person name="Palaniappan K."/>
            <person name="Land M."/>
            <person name="Hauser L."/>
            <person name="Chang Y.J."/>
            <person name="Jeffries C.D."/>
            <person name="Bristow J."/>
            <person name="Eisen J.A."/>
            <person name="Markowitz V."/>
            <person name="Hugenholtz P."/>
            <person name="Kyrpides N.C."/>
            <person name="Klenk H.P."/>
        </authorList>
    </citation>
    <scope>NUCLEOTIDE SEQUENCE [LARGE SCALE GENOMIC DNA]</scope>
    <source>
        <strain evidence="3">DSM 44728 / CIP 108903 / NRRL B-16338 / NBRC 102104 / LLR-40K-21</strain>
    </source>
</reference>
<dbReference type="STRING" id="446470.Snas_3506"/>
<dbReference type="Gene3D" id="3.30.559.10">
    <property type="entry name" value="Chloramphenicol acetyltransferase-like domain"/>
    <property type="match status" value="1"/>
</dbReference>
<dbReference type="GO" id="GO:0009366">
    <property type="term" value="C:enterobactin synthetase complex"/>
    <property type="evidence" value="ECO:0007669"/>
    <property type="project" value="TreeGrafter"/>
</dbReference>
<dbReference type="Proteomes" id="UP000000844">
    <property type="component" value="Chromosome"/>
</dbReference>
<evidence type="ECO:0000259" key="1">
    <source>
        <dbReference type="Pfam" id="PF00668"/>
    </source>
</evidence>
<dbReference type="GO" id="GO:0005829">
    <property type="term" value="C:cytosol"/>
    <property type="evidence" value="ECO:0007669"/>
    <property type="project" value="TreeGrafter"/>
</dbReference>
<evidence type="ECO:0000313" key="2">
    <source>
        <dbReference type="EMBL" id="ADD43169.1"/>
    </source>
</evidence>
<dbReference type="GO" id="GO:0043041">
    <property type="term" value="P:amino acid activation for nonribosomal peptide biosynthetic process"/>
    <property type="evidence" value="ECO:0007669"/>
    <property type="project" value="TreeGrafter"/>
</dbReference>
<dbReference type="HOGENOM" id="CLU_632998_0_0_11"/>
<name>D3PVQ5_STANL</name>
<dbReference type="GO" id="GO:0047527">
    <property type="term" value="F:2,3-dihydroxybenzoate-serine ligase activity"/>
    <property type="evidence" value="ECO:0007669"/>
    <property type="project" value="TreeGrafter"/>
</dbReference>
<keyword evidence="3" id="KW-1185">Reference proteome</keyword>
<dbReference type="SUPFAM" id="SSF52777">
    <property type="entry name" value="CoA-dependent acyltransferases"/>
    <property type="match status" value="2"/>
</dbReference>
<dbReference type="Pfam" id="PF00668">
    <property type="entry name" value="Condensation"/>
    <property type="match status" value="1"/>
</dbReference>
<sequence length="433" mass="48076">MERGLTQAQRYSLTWLRDQRELGTDVPANMIVMPIRFRTRISDRQIQTTIGRLVERHESLRTGFCLHTHECGPVTFVQKGISVSVKVRRVNDTSMASDDVASAIDEIANTRLPLSQPPLLTTRILRAGFADVLVLVGVDHLVFDGASATPFFDEFVDLLANPATALPPARQFADWIAWQRTHLDGPAGKELLDYWRGTLGEAGPMPRLNVPTDPDSGRTSMQTHAVRVSSVTPECLRTVDIKETVTPFMVAMNVVARACAHVLDLPDLVIHTPTANRGSMAAKGVIGWLAHSMPVRVRIGSRTTFRQSLSQVRRAVLGAITHSDMPLLVLHQHLRPDTFDDIRLGRIYFAYEKPSSTVRRFRESTAELYTVPGGYASSTVGNGITIVVTEFRDHLAVRAVAQPDIATPILHQLIDRIEQEFGALDRPKESRES</sequence>
<dbReference type="eggNOG" id="COG1020">
    <property type="taxonomic scope" value="Bacteria"/>
</dbReference>
<feature type="domain" description="Condensation" evidence="1">
    <location>
        <begin position="36"/>
        <end position="337"/>
    </location>
</feature>
<dbReference type="PANTHER" id="PTHR45527">
    <property type="entry name" value="NONRIBOSOMAL PEPTIDE SYNTHETASE"/>
    <property type="match status" value="1"/>
</dbReference>
<proteinExistence type="predicted"/>
<dbReference type="Gene3D" id="3.30.559.30">
    <property type="entry name" value="Nonribosomal peptide synthetase, condensation domain"/>
    <property type="match status" value="1"/>
</dbReference>
<dbReference type="GO" id="GO:0008610">
    <property type="term" value="P:lipid biosynthetic process"/>
    <property type="evidence" value="ECO:0007669"/>
    <property type="project" value="UniProtKB-ARBA"/>
</dbReference>
<dbReference type="RefSeq" id="WP_013018740.1">
    <property type="nucleotide sequence ID" value="NC_013947.1"/>
</dbReference>
<evidence type="ECO:0000313" key="3">
    <source>
        <dbReference type="Proteomes" id="UP000000844"/>
    </source>
</evidence>
<dbReference type="EMBL" id="CP001778">
    <property type="protein sequence ID" value="ADD43169.1"/>
    <property type="molecule type" value="Genomic_DNA"/>
</dbReference>
<dbReference type="GO" id="GO:0031177">
    <property type="term" value="F:phosphopantetheine binding"/>
    <property type="evidence" value="ECO:0007669"/>
    <property type="project" value="TreeGrafter"/>
</dbReference>
<dbReference type="InterPro" id="IPR023213">
    <property type="entry name" value="CAT-like_dom_sf"/>
</dbReference>
<dbReference type="PANTHER" id="PTHR45527:SF1">
    <property type="entry name" value="FATTY ACID SYNTHASE"/>
    <property type="match status" value="1"/>
</dbReference>
<dbReference type="GO" id="GO:0009239">
    <property type="term" value="P:enterobactin biosynthetic process"/>
    <property type="evidence" value="ECO:0007669"/>
    <property type="project" value="TreeGrafter"/>
</dbReference>
<dbReference type="KEGG" id="sna:Snas_3506"/>
<dbReference type="OrthoDB" id="2472181at2"/>